<dbReference type="SUPFAM" id="SSF52266">
    <property type="entry name" value="SGNH hydrolase"/>
    <property type="match status" value="1"/>
</dbReference>
<dbReference type="PANTHER" id="PTHR30383:SF5">
    <property type="entry name" value="SGNH HYDROLASE-TYPE ESTERASE DOMAIN-CONTAINING PROTEIN"/>
    <property type="match status" value="1"/>
</dbReference>
<keyword evidence="3" id="KW-1185">Reference proteome</keyword>
<comment type="caution">
    <text evidence="2">The sequence shown here is derived from an EMBL/GenBank/DDBJ whole genome shotgun (WGS) entry which is preliminary data.</text>
</comment>
<evidence type="ECO:0000259" key="1">
    <source>
        <dbReference type="Pfam" id="PF13472"/>
    </source>
</evidence>
<reference evidence="2" key="1">
    <citation type="submission" date="2020-09" db="EMBL/GenBank/DDBJ databases">
        <title>Draft Genome Sequence of Paenibacillus sp. WST5.</title>
        <authorList>
            <person name="Bao Z."/>
        </authorList>
    </citation>
    <scope>NUCLEOTIDE SEQUENCE</scope>
    <source>
        <strain evidence="2">WST5</strain>
    </source>
</reference>
<dbReference type="RefSeq" id="WP_188172449.1">
    <property type="nucleotide sequence ID" value="NZ_JACVVD010000001.1"/>
</dbReference>
<accession>A0A926KLS9</accession>
<gene>
    <name evidence="2" type="ORF">ICC18_00620</name>
</gene>
<dbReference type="Gene3D" id="3.40.50.1110">
    <property type="entry name" value="SGNH hydrolase"/>
    <property type="match status" value="1"/>
</dbReference>
<sequence>MPFKAKDRIVFIGDSITDKGRKKDPLKLGSGYVRLIHDYLTAVYPQLGLKIINEGVSGNRVIDLEKRWTLDVLDHQPQWVSVSIGINDVWRQLDSPDAEQVYPDKFEAVYSKLLEQTKQIPDCRAILMQPTVIKEYPNATGNQLLRPYVDIVNRLAEQYDAVIVPTHLAFVDFIRLETGQDLTTDGVHMNPLGDMLMATTWLKAVVGSTIGARH</sequence>
<dbReference type="Pfam" id="PF13472">
    <property type="entry name" value="Lipase_GDSL_2"/>
    <property type="match status" value="1"/>
</dbReference>
<dbReference type="InterPro" id="IPR036514">
    <property type="entry name" value="SGNH_hydro_sf"/>
</dbReference>
<dbReference type="EMBL" id="JACVVD010000001">
    <property type="protein sequence ID" value="MBD0378623.1"/>
    <property type="molecule type" value="Genomic_DNA"/>
</dbReference>
<dbReference type="AlphaFoldDB" id="A0A926KLS9"/>
<evidence type="ECO:0000313" key="2">
    <source>
        <dbReference type="EMBL" id="MBD0378623.1"/>
    </source>
</evidence>
<protein>
    <submittedName>
        <fullName evidence="2">SGNH/GDSL hydrolase family protein</fullName>
    </submittedName>
</protein>
<dbReference type="PANTHER" id="PTHR30383">
    <property type="entry name" value="THIOESTERASE 1/PROTEASE 1/LYSOPHOSPHOLIPASE L1"/>
    <property type="match status" value="1"/>
</dbReference>
<dbReference type="CDD" id="cd01834">
    <property type="entry name" value="SGNH_hydrolase_like_2"/>
    <property type="match status" value="1"/>
</dbReference>
<feature type="domain" description="SGNH hydrolase-type esterase" evidence="1">
    <location>
        <begin position="11"/>
        <end position="193"/>
    </location>
</feature>
<organism evidence="2 3">
    <name type="scientific">Paenibacillus sedimenti</name>
    <dbReference type="NCBI Taxonomy" id="2770274"/>
    <lineage>
        <taxon>Bacteria</taxon>
        <taxon>Bacillati</taxon>
        <taxon>Bacillota</taxon>
        <taxon>Bacilli</taxon>
        <taxon>Bacillales</taxon>
        <taxon>Paenibacillaceae</taxon>
        <taxon>Paenibacillus</taxon>
    </lineage>
</organism>
<keyword evidence="2" id="KW-0378">Hydrolase</keyword>
<evidence type="ECO:0000313" key="3">
    <source>
        <dbReference type="Proteomes" id="UP000650466"/>
    </source>
</evidence>
<dbReference type="Proteomes" id="UP000650466">
    <property type="component" value="Unassembled WGS sequence"/>
</dbReference>
<proteinExistence type="predicted"/>
<name>A0A926KLS9_9BACL</name>
<dbReference type="GO" id="GO:0004622">
    <property type="term" value="F:phosphatidylcholine lysophospholipase activity"/>
    <property type="evidence" value="ECO:0007669"/>
    <property type="project" value="TreeGrafter"/>
</dbReference>
<dbReference type="InterPro" id="IPR013830">
    <property type="entry name" value="SGNH_hydro"/>
</dbReference>
<dbReference type="InterPro" id="IPR051532">
    <property type="entry name" value="Ester_Hydrolysis_Enzymes"/>
</dbReference>